<evidence type="ECO:0000313" key="3">
    <source>
        <dbReference type="Proteomes" id="UP000822993"/>
    </source>
</evidence>
<dbReference type="Proteomes" id="UP000822993">
    <property type="component" value="Unassembled WGS sequence"/>
</dbReference>
<dbReference type="EMBL" id="JACSPN010000005">
    <property type="protein sequence ID" value="MBE7699867.1"/>
    <property type="molecule type" value="Genomic_DNA"/>
</dbReference>
<keyword evidence="1" id="KW-0812">Transmembrane</keyword>
<keyword evidence="1" id="KW-0472">Membrane</keyword>
<reference evidence="2 3" key="1">
    <citation type="submission" date="2020-08" db="EMBL/GenBank/DDBJ databases">
        <title>A Genomic Blueprint of the Chicken Gut Microbiome.</title>
        <authorList>
            <person name="Gilroy R."/>
            <person name="Ravi A."/>
            <person name="Getino M."/>
            <person name="Pursley I."/>
            <person name="Horton D.L."/>
            <person name="Alikhan N.-F."/>
            <person name="Baker D."/>
            <person name="Gharbi K."/>
            <person name="Hall N."/>
            <person name="Watson M."/>
            <person name="Adriaenssens E.M."/>
            <person name="Foster-Nyarko E."/>
            <person name="Jarju S."/>
            <person name="Secka A."/>
            <person name="Antonio M."/>
            <person name="Oren A."/>
            <person name="Chaudhuri R."/>
            <person name="La Ragione R.M."/>
            <person name="Hildebrand F."/>
            <person name="Pallen M.J."/>
        </authorList>
    </citation>
    <scope>NUCLEOTIDE SEQUENCE [LARGE SCALE GENOMIC DNA]</scope>
    <source>
        <strain evidence="2 3">Sa1BUA8</strain>
    </source>
</reference>
<proteinExistence type="predicted"/>
<keyword evidence="1" id="KW-1133">Transmembrane helix</keyword>
<dbReference type="AlphaFoldDB" id="A0A9D5UFZ8"/>
<protein>
    <submittedName>
        <fullName evidence="2">Uncharacterized protein</fullName>
    </submittedName>
</protein>
<comment type="caution">
    <text evidence="2">The sequence shown here is derived from an EMBL/GenBank/DDBJ whole genome shotgun (WGS) entry which is preliminary data.</text>
</comment>
<organism evidence="2 3">
    <name type="scientific">Oerskovia douganii</name>
    <dbReference type="NCBI Taxonomy" id="2762210"/>
    <lineage>
        <taxon>Bacteria</taxon>
        <taxon>Bacillati</taxon>
        <taxon>Actinomycetota</taxon>
        <taxon>Actinomycetes</taxon>
        <taxon>Micrococcales</taxon>
        <taxon>Cellulomonadaceae</taxon>
        <taxon>Oerskovia</taxon>
    </lineage>
</organism>
<feature type="transmembrane region" description="Helical" evidence="1">
    <location>
        <begin position="57"/>
        <end position="76"/>
    </location>
</feature>
<feature type="transmembrane region" description="Helical" evidence="1">
    <location>
        <begin position="32"/>
        <end position="51"/>
    </location>
</feature>
<keyword evidence="3" id="KW-1185">Reference proteome</keyword>
<name>A0A9D5UFZ8_9CELL</name>
<evidence type="ECO:0000256" key="1">
    <source>
        <dbReference type="SAM" id="Phobius"/>
    </source>
</evidence>
<sequence length="215" mass="23008">MHRPRPTDPRAAPPAARGGLRDALRRASTGEVAAAGILGTSLLVLALAWLLPRPGPAVVVGIAAGGVCAIMAWWHLAPRRAAVSGAHIVLTDDDRGWLVTRRPLGMLLLDGSCLPAGGQRRALAERVVRAHVTGAAGRVESLALLDRLVAVERLSDSRSLGAHRRDGLTPERQALLVRHAHDALVRDVELVETRRSPRRRAVVPPLRCVAARRVP</sequence>
<evidence type="ECO:0000313" key="2">
    <source>
        <dbReference type="EMBL" id="MBE7699867.1"/>
    </source>
</evidence>
<accession>A0A9D5UFZ8</accession>
<gene>
    <name evidence="2" type="ORF">H9623_06020</name>
</gene>
<dbReference type="RefSeq" id="WP_193719147.1">
    <property type="nucleotide sequence ID" value="NZ_JACSPN010000005.1"/>
</dbReference>